<sequence>MLISVITVSYNSAATIADTVASVVGQAGVNVEYIVVDGASTDATLEKLQPYRDEIDILVSEPDRGMYDAMNKGIARASGEVVAILNSDDVYADNRVLARVAEQFYQSGTDCVYGDLNYVSSDLSRVVRDWQSGGYRPGQFRRGWHPPHPAFFVRRSVYRELGGFQLNLPIAADYEFMLRVLQTHGRSVAYLPEVLVKMRTGGASNRSALNILKANWQCYQAWRMNGYSPLAGACAVARKPVSKLKQLRRRAQC</sequence>
<dbReference type="PANTHER" id="PTHR43685">
    <property type="entry name" value="GLYCOSYLTRANSFERASE"/>
    <property type="match status" value="1"/>
</dbReference>
<dbReference type="InterPro" id="IPR050834">
    <property type="entry name" value="Glycosyltransf_2"/>
</dbReference>
<reference evidence="2 3" key="1">
    <citation type="submission" date="2018-05" db="EMBL/GenBank/DDBJ databases">
        <title>Coraliomargarita sinensis sp. nov., isolated from a marine solar saltern.</title>
        <authorList>
            <person name="Zhou L.Y."/>
        </authorList>
    </citation>
    <scope>NUCLEOTIDE SEQUENCE [LARGE SCALE GENOMIC DNA]</scope>
    <source>
        <strain evidence="2 3">WN38</strain>
    </source>
</reference>
<proteinExistence type="predicted"/>
<dbReference type="CDD" id="cd06433">
    <property type="entry name" value="GT_2_WfgS_like"/>
    <property type="match status" value="1"/>
</dbReference>
<keyword evidence="2" id="KW-0808">Transferase</keyword>
<evidence type="ECO:0000313" key="3">
    <source>
        <dbReference type="Proteomes" id="UP000247099"/>
    </source>
</evidence>
<evidence type="ECO:0000259" key="1">
    <source>
        <dbReference type="Pfam" id="PF00535"/>
    </source>
</evidence>
<evidence type="ECO:0000313" key="2">
    <source>
        <dbReference type="EMBL" id="PXA03667.1"/>
    </source>
</evidence>
<keyword evidence="3" id="KW-1185">Reference proteome</keyword>
<protein>
    <submittedName>
        <fullName evidence="2">Glycosyl transferase</fullName>
    </submittedName>
</protein>
<dbReference type="GO" id="GO:0016740">
    <property type="term" value="F:transferase activity"/>
    <property type="evidence" value="ECO:0007669"/>
    <property type="project" value="UniProtKB-KW"/>
</dbReference>
<dbReference type="InterPro" id="IPR001173">
    <property type="entry name" value="Glyco_trans_2-like"/>
</dbReference>
<feature type="domain" description="Glycosyltransferase 2-like" evidence="1">
    <location>
        <begin position="4"/>
        <end position="148"/>
    </location>
</feature>
<dbReference type="Proteomes" id="UP000247099">
    <property type="component" value="Unassembled WGS sequence"/>
</dbReference>
<dbReference type="Pfam" id="PF00535">
    <property type="entry name" value="Glycos_transf_2"/>
    <property type="match status" value="1"/>
</dbReference>
<accession>A0A317ZH82</accession>
<dbReference type="SUPFAM" id="SSF53448">
    <property type="entry name" value="Nucleotide-diphospho-sugar transferases"/>
    <property type="match status" value="1"/>
</dbReference>
<organism evidence="2 3">
    <name type="scientific">Coraliomargarita sinensis</name>
    <dbReference type="NCBI Taxonomy" id="2174842"/>
    <lineage>
        <taxon>Bacteria</taxon>
        <taxon>Pseudomonadati</taxon>
        <taxon>Verrucomicrobiota</taxon>
        <taxon>Opitutia</taxon>
        <taxon>Puniceicoccales</taxon>
        <taxon>Coraliomargaritaceae</taxon>
        <taxon>Coraliomargarita</taxon>
    </lineage>
</organism>
<comment type="caution">
    <text evidence="2">The sequence shown here is derived from an EMBL/GenBank/DDBJ whole genome shotgun (WGS) entry which is preliminary data.</text>
</comment>
<dbReference type="EMBL" id="QHJQ01000007">
    <property type="protein sequence ID" value="PXA03667.1"/>
    <property type="molecule type" value="Genomic_DNA"/>
</dbReference>
<dbReference type="InterPro" id="IPR029044">
    <property type="entry name" value="Nucleotide-diphossugar_trans"/>
</dbReference>
<gene>
    <name evidence="2" type="ORF">DDZ13_10250</name>
</gene>
<dbReference type="PANTHER" id="PTHR43685:SF2">
    <property type="entry name" value="GLYCOSYLTRANSFERASE 2-LIKE DOMAIN-CONTAINING PROTEIN"/>
    <property type="match status" value="1"/>
</dbReference>
<name>A0A317ZH82_9BACT</name>
<dbReference type="FunCoup" id="A0A317ZH82">
    <property type="interactions" value="13"/>
</dbReference>
<dbReference type="RefSeq" id="WP_110131363.1">
    <property type="nucleotide sequence ID" value="NZ_QHJQ01000007.1"/>
</dbReference>
<dbReference type="Gene3D" id="3.90.550.10">
    <property type="entry name" value="Spore Coat Polysaccharide Biosynthesis Protein SpsA, Chain A"/>
    <property type="match status" value="1"/>
</dbReference>
<dbReference type="InParanoid" id="A0A317ZH82"/>
<dbReference type="AlphaFoldDB" id="A0A317ZH82"/>
<dbReference type="OrthoDB" id="396512at2"/>